<evidence type="ECO:0000256" key="1">
    <source>
        <dbReference type="SAM" id="MobiDB-lite"/>
    </source>
</evidence>
<evidence type="ECO:0000313" key="3">
    <source>
        <dbReference type="Proteomes" id="UP001470023"/>
    </source>
</evidence>
<reference evidence="2 3" key="1">
    <citation type="submission" date="2024-06" db="EMBL/GenBank/DDBJ databases">
        <title>The Natural Products Discovery Center: Release of the First 8490 Sequenced Strains for Exploring Actinobacteria Biosynthetic Diversity.</title>
        <authorList>
            <person name="Kalkreuter E."/>
            <person name="Kautsar S.A."/>
            <person name="Yang D."/>
            <person name="Bader C.D."/>
            <person name="Teijaro C.N."/>
            <person name="Fluegel L."/>
            <person name="Davis C.M."/>
            <person name="Simpson J.R."/>
            <person name="Lauterbach L."/>
            <person name="Steele A.D."/>
            <person name="Gui C."/>
            <person name="Meng S."/>
            <person name="Li G."/>
            <person name="Viehrig K."/>
            <person name="Ye F."/>
            <person name="Su P."/>
            <person name="Kiefer A.F."/>
            <person name="Nichols A."/>
            <person name="Cepeda A.J."/>
            <person name="Yan W."/>
            <person name="Fan B."/>
            <person name="Jiang Y."/>
            <person name="Adhikari A."/>
            <person name="Zheng C.-J."/>
            <person name="Schuster L."/>
            <person name="Cowan T.M."/>
            <person name="Smanski M.J."/>
            <person name="Chevrette M.G."/>
            <person name="De Carvalho L.P.S."/>
            <person name="Shen B."/>
        </authorList>
    </citation>
    <scope>NUCLEOTIDE SEQUENCE [LARGE SCALE GENOMIC DNA]</scope>
    <source>
        <strain evidence="2 3">NPDC001166</strain>
    </source>
</reference>
<evidence type="ECO:0000313" key="2">
    <source>
        <dbReference type="EMBL" id="MER6432662.1"/>
    </source>
</evidence>
<comment type="caution">
    <text evidence="2">The sequence shown here is derived from an EMBL/GenBank/DDBJ whole genome shotgun (WGS) entry which is preliminary data.</text>
</comment>
<feature type="compositionally biased region" description="Low complexity" evidence="1">
    <location>
        <begin position="28"/>
        <end position="48"/>
    </location>
</feature>
<keyword evidence="3" id="KW-1185">Reference proteome</keyword>
<accession>A0ABV1UHK0</accession>
<feature type="compositionally biased region" description="Low complexity" evidence="1">
    <location>
        <begin position="264"/>
        <end position="304"/>
    </location>
</feature>
<organism evidence="2 3">
    <name type="scientific">Streptomyces sp. 900105245</name>
    <dbReference type="NCBI Taxonomy" id="3154379"/>
    <lineage>
        <taxon>Bacteria</taxon>
        <taxon>Bacillati</taxon>
        <taxon>Actinomycetota</taxon>
        <taxon>Actinomycetes</taxon>
        <taxon>Kitasatosporales</taxon>
        <taxon>Streptomycetaceae</taxon>
        <taxon>Streptomyces</taxon>
    </lineage>
</organism>
<feature type="compositionally biased region" description="Basic and acidic residues" evidence="1">
    <location>
        <begin position="108"/>
        <end position="128"/>
    </location>
</feature>
<feature type="region of interest" description="Disordered" evidence="1">
    <location>
        <begin position="108"/>
        <end position="133"/>
    </location>
</feature>
<feature type="compositionally biased region" description="Polar residues" evidence="1">
    <location>
        <begin position="305"/>
        <end position="317"/>
    </location>
</feature>
<proteinExistence type="predicted"/>
<sequence>MGERHSGGGLPGRRRAHPGGTVSPSAHAGTPGPADPAGRPDGAAGRQGAPEHRHRAHRGLPGLTRSPALPDSAEFARFEADFGAVLRADGAVSGAEPEGERRALAAFRAARESGAHGDRTRTRDDWRPKAARRTRFSLKGTLSVALASLALGGVAVAAIGSAGSGKADGRDTSRSAHPSVRANPRAPGTTPGSAGASPSAPGARPGHPDTAKDTLAHCRTYVRAGDRGNALEATAWQRLAAAAGGPEQVASYCADRIARAARQAGSPGRNAGASPGANANKGNNSGNSDRNGNAGNRENNGKNGDSPTANSGSGAKK</sequence>
<dbReference type="Proteomes" id="UP001470023">
    <property type="component" value="Unassembled WGS sequence"/>
</dbReference>
<dbReference type="RefSeq" id="WP_352065209.1">
    <property type="nucleotide sequence ID" value="NZ_JBEPAZ010000045.1"/>
</dbReference>
<feature type="compositionally biased region" description="Basic and acidic residues" evidence="1">
    <location>
        <begin position="206"/>
        <end position="215"/>
    </location>
</feature>
<feature type="region of interest" description="Disordered" evidence="1">
    <location>
        <begin position="260"/>
        <end position="317"/>
    </location>
</feature>
<dbReference type="EMBL" id="JBEPAZ010000045">
    <property type="protein sequence ID" value="MER6432662.1"/>
    <property type="molecule type" value="Genomic_DNA"/>
</dbReference>
<feature type="region of interest" description="Disordered" evidence="1">
    <location>
        <begin position="161"/>
        <end position="215"/>
    </location>
</feature>
<gene>
    <name evidence="2" type="ORF">ABT272_33790</name>
</gene>
<protein>
    <submittedName>
        <fullName evidence="2">Uncharacterized protein</fullName>
    </submittedName>
</protein>
<name>A0ABV1UHK0_9ACTN</name>
<feature type="compositionally biased region" description="Low complexity" evidence="1">
    <location>
        <begin position="184"/>
        <end position="205"/>
    </location>
</feature>
<feature type="region of interest" description="Disordered" evidence="1">
    <location>
        <begin position="1"/>
        <end position="71"/>
    </location>
</feature>